<name>A0AAW2YNN2_9EUKA</name>
<dbReference type="AlphaFoldDB" id="A0AAW2YNN2"/>
<proteinExistence type="predicted"/>
<feature type="transmembrane region" description="Helical" evidence="6">
    <location>
        <begin position="249"/>
        <end position="265"/>
    </location>
</feature>
<comment type="caution">
    <text evidence="8">The sequence shown here is derived from an EMBL/GenBank/DDBJ whole genome shotgun (WGS) entry which is preliminary data.</text>
</comment>
<feature type="domain" description="GAIN-B" evidence="7">
    <location>
        <begin position="1"/>
        <end position="114"/>
    </location>
</feature>
<dbReference type="Proteomes" id="UP001431209">
    <property type="component" value="Unassembled WGS sequence"/>
</dbReference>
<evidence type="ECO:0000256" key="6">
    <source>
        <dbReference type="SAM" id="Phobius"/>
    </source>
</evidence>
<dbReference type="Gene3D" id="2.60.220.50">
    <property type="match status" value="1"/>
</dbReference>
<dbReference type="GO" id="GO:0016020">
    <property type="term" value="C:membrane"/>
    <property type="evidence" value="ECO:0007669"/>
    <property type="project" value="UniProtKB-SubCell"/>
</dbReference>
<dbReference type="InterPro" id="IPR051223">
    <property type="entry name" value="Polycystin"/>
</dbReference>
<evidence type="ECO:0000256" key="2">
    <source>
        <dbReference type="ARBA" id="ARBA00022692"/>
    </source>
</evidence>
<protein>
    <submittedName>
        <fullName evidence="8">Latrophilin</fullName>
    </submittedName>
</protein>
<comment type="subcellular location">
    <subcellularLocation>
        <location evidence="1">Membrane</location>
    </subcellularLocation>
</comment>
<dbReference type="InterPro" id="IPR046338">
    <property type="entry name" value="GAIN_dom_sf"/>
</dbReference>
<feature type="transmembrane region" description="Helical" evidence="6">
    <location>
        <begin position="431"/>
        <end position="455"/>
    </location>
</feature>
<dbReference type="EMBL" id="JAOPGA020000382">
    <property type="protein sequence ID" value="KAL0478401.1"/>
    <property type="molecule type" value="Genomic_DNA"/>
</dbReference>
<evidence type="ECO:0000259" key="7">
    <source>
        <dbReference type="PROSITE" id="PS50221"/>
    </source>
</evidence>
<dbReference type="GO" id="GO:0050982">
    <property type="term" value="P:detection of mechanical stimulus"/>
    <property type="evidence" value="ECO:0007669"/>
    <property type="project" value="TreeGrafter"/>
</dbReference>
<feature type="transmembrane region" description="Helical" evidence="6">
    <location>
        <begin position="547"/>
        <end position="569"/>
    </location>
</feature>
<dbReference type="PROSITE" id="PS50221">
    <property type="entry name" value="GAIN_B"/>
    <property type="match status" value="1"/>
</dbReference>
<sequence length="644" mass="73554">MQARVYNRNPFSSTSQSDIIMTSNVLSVEFYSAQNHSLIQVEDLVEPIEFTLPITQPDNHHGITFKHSCRYWDVQSKLWLADGCHVKNINQNQITCLCHHTTDYASFADYLSINFTTLSSEEWSSISTIDPSNCITLIFVLIFPIVYIVLAVVINLVECFILYDQDLYKKPLEKNKGKVSQLHHEFRKIHLYYSIFCPAKGDGNFTRVQRLTVGYVSLMGVFLGTAITFNNSNYDNELRLLECVLLGDLFQTPFVLFFSFLFRCTNPRKVSNRKILPKIDDELSKLQKIKNKCASCTGAMFKKLDEWCEKLLAKMAVIDKIAVLLWLIFTIVFIVAIVVVIVVLPYLASWVHDIHLWLVGTAAVLGYTIIVMFVYFSTRLYGYDKLIKKKWRPSKWAIVVACIMLLLFWSATLALAIAVPLAITEDVDPDWYRRCIILCCGFFVEGVLLVIYLIISLRRPKRIMINKKVVEQGSLSIELDNISTAPLDVDTLNGGEQIINVNDTPPTSDDKQVNSVAQSVDATDSPKKVLLSQKIVIMLKKDQWFQWWFCIPLYILSYCFIIVQSYIIICFGIKFDLWGENADPAGTSGILYILISFSAMAIEIFLRSPAEWLLRSIVFPCLLSLAKRMLYAPAKVKKLRSIPK</sequence>
<feature type="transmembrane region" description="Helical" evidence="6">
    <location>
        <begin position="589"/>
        <end position="606"/>
    </location>
</feature>
<organism evidence="8 9">
    <name type="scientific">Acrasis kona</name>
    <dbReference type="NCBI Taxonomy" id="1008807"/>
    <lineage>
        <taxon>Eukaryota</taxon>
        <taxon>Discoba</taxon>
        <taxon>Heterolobosea</taxon>
        <taxon>Tetramitia</taxon>
        <taxon>Eutetramitia</taxon>
        <taxon>Acrasidae</taxon>
        <taxon>Acrasis</taxon>
    </lineage>
</organism>
<evidence type="ECO:0000256" key="3">
    <source>
        <dbReference type="ARBA" id="ARBA00022989"/>
    </source>
</evidence>
<evidence type="ECO:0000313" key="8">
    <source>
        <dbReference type="EMBL" id="KAL0478401.1"/>
    </source>
</evidence>
<keyword evidence="9" id="KW-1185">Reference proteome</keyword>
<keyword evidence="2 6" id="KW-0812">Transmembrane</keyword>
<feature type="transmembrane region" description="Helical" evidence="6">
    <location>
        <begin position="137"/>
        <end position="163"/>
    </location>
</feature>
<evidence type="ECO:0000256" key="5">
    <source>
        <dbReference type="ARBA" id="ARBA00023157"/>
    </source>
</evidence>
<evidence type="ECO:0000256" key="1">
    <source>
        <dbReference type="ARBA" id="ARBA00004370"/>
    </source>
</evidence>
<evidence type="ECO:0000256" key="4">
    <source>
        <dbReference type="ARBA" id="ARBA00023136"/>
    </source>
</evidence>
<feature type="transmembrane region" description="Helical" evidence="6">
    <location>
        <begin position="396"/>
        <end position="419"/>
    </location>
</feature>
<keyword evidence="5" id="KW-1015">Disulfide bond</keyword>
<keyword evidence="4 6" id="KW-0472">Membrane</keyword>
<feature type="transmembrane region" description="Helical" evidence="6">
    <location>
        <begin position="323"/>
        <end position="348"/>
    </location>
</feature>
<gene>
    <name evidence="8" type="ORF">AKO1_008617</name>
</gene>
<dbReference type="GO" id="GO:0005262">
    <property type="term" value="F:calcium channel activity"/>
    <property type="evidence" value="ECO:0007669"/>
    <property type="project" value="TreeGrafter"/>
</dbReference>
<accession>A0AAW2YNN2</accession>
<dbReference type="Pfam" id="PF01825">
    <property type="entry name" value="GPS"/>
    <property type="match status" value="1"/>
</dbReference>
<reference evidence="8 9" key="1">
    <citation type="submission" date="2024-03" db="EMBL/GenBank/DDBJ databases">
        <title>The Acrasis kona genome and developmental transcriptomes reveal deep origins of eukaryotic multicellular pathways.</title>
        <authorList>
            <person name="Sheikh S."/>
            <person name="Fu C.-J."/>
            <person name="Brown M.W."/>
            <person name="Baldauf S.L."/>
        </authorList>
    </citation>
    <scope>NUCLEOTIDE SEQUENCE [LARGE SCALE GENOMIC DNA]</scope>
    <source>
        <strain evidence="8 9">ATCC MYA-3509</strain>
    </source>
</reference>
<dbReference type="PANTHER" id="PTHR10877:SF194">
    <property type="entry name" value="LOCATION OF VULVA DEFECTIVE 1"/>
    <property type="match status" value="1"/>
</dbReference>
<dbReference type="InterPro" id="IPR057244">
    <property type="entry name" value="GAIN_B"/>
</dbReference>
<feature type="transmembrane region" description="Helical" evidence="6">
    <location>
        <begin position="354"/>
        <end position="376"/>
    </location>
</feature>
<keyword evidence="3 6" id="KW-1133">Transmembrane helix</keyword>
<evidence type="ECO:0000313" key="9">
    <source>
        <dbReference type="Proteomes" id="UP001431209"/>
    </source>
</evidence>
<dbReference type="InterPro" id="IPR000203">
    <property type="entry name" value="GPS"/>
</dbReference>
<feature type="transmembrane region" description="Helical" evidence="6">
    <location>
        <begin position="211"/>
        <end position="229"/>
    </location>
</feature>
<dbReference type="PANTHER" id="PTHR10877">
    <property type="entry name" value="POLYCYSTIN FAMILY MEMBER"/>
    <property type="match status" value="1"/>
</dbReference>